<sequence length="81" mass="8742">MYVAPPQLLIWLSLPAGPGSPGQKEGIQLQLQKEDSAHQHTTSYRAFSSVVVTPFGPTNSPNHRSRRTGLRGGKPMMGLSS</sequence>
<reference evidence="2" key="1">
    <citation type="submission" date="2018-01" db="EMBL/GenBank/DDBJ databases">
        <title>An insight into the sialome of Amazonian anophelines.</title>
        <authorList>
            <person name="Ribeiro J.M."/>
            <person name="Scarpassa V."/>
            <person name="Calvo E."/>
        </authorList>
    </citation>
    <scope>NUCLEOTIDE SEQUENCE</scope>
    <source>
        <tissue evidence="2">Salivary glands</tissue>
    </source>
</reference>
<organism evidence="2">
    <name type="scientific">Anopheles triannulatus</name>
    <dbReference type="NCBI Taxonomy" id="58253"/>
    <lineage>
        <taxon>Eukaryota</taxon>
        <taxon>Metazoa</taxon>
        <taxon>Ecdysozoa</taxon>
        <taxon>Arthropoda</taxon>
        <taxon>Hexapoda</taxon>
        <taxon>Insecta</taxon>
        <taxon>Pterygota</taxon>
        <taxon>Neoptera</taxon>
        <taxon>Endopterygota</taxon>
        <taxon>Diptera</taxon>
        <taxon>Nematocera</taxon>
        <taxon>Culicoidea</taxon>
        <taxon>Culicidae</taxon>
        <taxon>Anophelinae</taxon>
        <taxon>Anopheles</taxon>
    </lineage>
</organism>
<evidence type="ECO:0000256" key="1">
    <source>
        <dbReference type="SAM" id="MobiDB-lite"/>
    </source>
</evidence>
<feature type="region of interest" description="Disordered" evidence="1">
    <location>
        <begin position="55"/>
        <end position="81"/>
    </location>
</feature>
<accession>A0A2M4B7L0</accession>
<proteinExistence type="predicted"/>
<dbReference type="AlphaFoldDB" id="A0A2M4B7L0"/>
<protein>
    <submittedName>
        <fullName evidence="2">Putative secreted protein</fullName>
    </submittedName>
</protein>
<name>A0A2M4B7L0_9DIPT</name>
<dbReference type="EMBL" id="GGFK01015686">
    <property type="protein sequence ID" value="MBW49007.1"/>
    <property type="molecule type" value="Transcribed_RNA"/>
</dbReference>
<evidence type="ECO:0000313" key="2">
    <source>
        <dbReference type="EMBL" id="MBW49007.1"/>
    </source>
</evidence>